<feature type="transmembrane region" description="Helical" evidence="5">
    <location>
        <begin position="29"/>
        <end position="50"/>
    </location>
</feature>
<dbReference type="GO" id="GO:0004252">
    <property type="term" value="F:serine-type endopeptidase activity"/>
    <property type="evidence" value="ECO:0007669"/>
    <property type="project" value="InterPro"/>
</dbReference>
<evidence type="ECO:0000256" key="1">
    <source>
        <dbReference type="ARBA" id="ARBA00004141"/>
    </source>
</evidence>
<dbReference type="EMBL" id="BSFQ01000001">
    <property type="protein sequence ID" value="GLL09254.1"/>
    <property type="molecule type" value="Genomic_DNA"/>
</dbReference>
<reference evidence="6" key="1">
    <citation type="journal article" date="2014" name="Int. J. Syst. Evol. Microbiol.">
        <title>Complete genome sequence of Corynebacterium casei LMG S-19264T (=DSM 44701T), isolated from a smear-ripened cheese.</title>
        <authorList>
            <consortium name="US DOE Joint Genome Institute (JGI-PGF)"/>
            <person name="Walter F."/>
            <person name="Albersmeier A."/>
            <person name="Kalinowski J."/>
            <person name="Ruckert C."/>
        </authorList>
    </citation>
    <scope>NUCLEOTIDE SEQUENCE</scope>
    <source>
        <strain evidence="6">VKM Ac-1069</strain>
    </source>
</reference>
<dbReference type="PANTHER" id="PTHR43019:SF23">
    <property type="entry name" value="PROTEASE DO-LIKE 5, CHLOROPLASTIC"/>
    <property type="match status" value="1"/>
</dbReference>
<keyword evidence="6" id="KW-0645">Protease</keyword>
<gene>
    <name evidence="6" type="ORF">GCM10017577_03940</name>
</gene>
<dbReference type="NCBIfam" id="NF033740">
    <property type="entry name" value="MarP_fam_protase"/>
    <property type="match status" value="1"/>
</dbReference>
<feature type="transmembrane region" description="Helical" evidence="5">
    <location>
        <begin position="100"/>
        <end position="121"/>
    </location>
</feature>
<keyword evidence="7" id="KW-1185">Reference proteome</keyword>
<keyword evidence="6" id="KW-0378">Hydrolase</keyword>
<sequence length="398" mass="41478">MSWVDVAVVVLALIAAVSGWRHGMAVALLSFVGVLGGAIIGVRVAPLLVADIQAQTTRIIVSIVVVVLLVALGETLGVYLGRKIRDRIRGERFLAVDSTLGAIVQAVTVVIAAWLVALPLASASFPGLAASVRQSEVLKGVDAVMPDQARSLPAELRTLLDRSGFPDVLSPFQATPIQQVGPPDPALLNLPIVSEVRGSVLKVHGRAPSCQRQLEGTGFVVAPQRVMTNAHVVAGTTDTTVEVTTSSNRIRQLDARVVSYDPEIDVAVLAVPDLEADPLSFAQAPATPGDDAIILGYPLDGPYTISAGKVRDRIQLRGPDIYDANTVTRDVYTVRAKVQSGNSGGPMIAPDGQVLGVVFGAALDDSETGFVLTAQQVARALGNAPGLTRSVDTGSCAA</sequence>
<dbReference type="PANTHER" id="PTHR43019">
    <property type="entry name" value="SERINE ENDOPROTEASE DEGS"/>
    <property type="match status" value="1"/>
</dbReference>
<dbReference type="InterPro" id="IPR043504">
    <property type="entry name" value="Peptidase_S1_PA_chymotrypsin"/>
</dbReference>
<dbReference type="InterPro" id="IPR001940">
    <property type="entry name" value="Peptidase_S1C"/>
</dbReference>
<evidence type="ECO:0000256" key="5">
    <source>
        <dbReference type="SAM" id="Phobius"/>
    </source>
</evidence>
<dbReference type="PRINTS" id="PR00834">
    <property type="entry name" value="PROTEASES2C"/>
</dbReference>
<dbReference type="AlphaFoldDB" id="A0A9W6NTZ7"/>
<dbReference type="InterPro" id="IPR009003">
    <property type="entry name" value="Peptidase_S1_PA"/>
</dbReference>
<comment type="subcellular location">
    <subcellularLocation>
        <location evidence="1">Membrane</location>
        <topology evidence="1">Multi-pass membrane protein</topology>
    </subcellularLocation>
</comment>
<dbReference type="InterPro" id="IPR003825">
    <property type="entry name" value="Colicin-V_CvpA"/>
</dbReference>
<protein>
    <submittedName>
        <fullName evidence="6">Serine protease</fullName>
    </submittedName>
</protein>
<feature type="transmembrane region" description="Helical" evidence="5">
    <location>
        <begin position="59"/>
        <end position="80"/>
    </location>
</feature>
<evidence type="ECO:0000313" key="6">
    <source>
        <dbReference type="EMBL" id="GLL09254.1"/>
    </source>
</evidence>
<dbReference type="GO" id="GO:0006508">
    <property type="term" value="P:proteolysis"/>
    <property type="evidence" value="ECO:0007669"/>
    <property type="project" value="UniProtKB-KW"/>
</dbReference>
<comment type="caution">
    <text evidence="6">The sequence shown here is derived from an EMBL/GenBank/DDBJ whole genome shotgun (WGS) entry which is preliminary data.</text>
</comment>
<dbReference type="SUPFAM" id="SSF50494">
    <property type="entry name" value="Trypsin-like serine proteases"/>
    <property type="match status" value="1"/>
</dbReference>
<accession>A0A9W6NTZ7</accession>
<keyword evidence="4 5" id="KW-0472">Membrane</keyword>
<dbReference type="Pfam" id="PF13365">
    <property type="entry name" value="Trypsin_2"/>
    <property type="match status" value="1"/>
</dbReference>
<name>A0A9W6NTZ7_9PSEU</name>
<evidence type="ECO:0000313" key="7">
    <source>
        <dbReference type="Proteomes" id="UP001143463"/>
    </source>
</evidence>
<dbReference type="GO" id="GO:0016020">
    <property type="term" value="C:membrane"/>
    <property type="evidence" value="ECO:0007669"/>
    <property type="project" value="UniProtKB-SubCell"/>
</dbReference>
<proteinExistence type="predicted"/>
<dbReference type="Pfam" id="PF02674">
    <property type="entry name" value="Colicin_V"/>
    <property type="match status" value="1"/>
</dbReference>
<evidence type="ECO:0000256" key="3">
    <source>
        <dbReference type="ARBA" id="ARBA00022989"/>
    </source>
</evidence>
<dbReference type="InterPro" id="IPR047680">
    <property type="entry name" value="MarP-like"/>
</dbReference>
<evidence type="ECO:0000256" key="2">
    <source>
        <dbReference type="ARBA" id="ARBA00022692"/>
    </source>
</evidence>
<keyword evidence="2 5" id="KW-0812">Transmembrane</keyword>
<dbReference type="Proteomes" id="UP001143463">
    <property type="component" value="Unassembled WGS sequence"/>
</dbReference>
<organism evidence="6 7">
    <name type="scientific">Pseudonocardia halophobica</name>
    <dbReference type="NCBI Taxonomy" id="29401"/>
    <lineage>
        <taxon>Bacteria</taxon>
        <taxon>Bacillati</taxon>
        <taxon>Actinomycetota</taxon>
        <taxon>Actinomycetes</taxon>
        <taxon>Pseudonocardiales</taxon>
        <taxon>Pseudonocardiaceae</taxon>
        <taxon>Pseudonocardia</taxon>
    </lineage>
</organism>
<dbReference type="GO" id="GO:0009403">
    <property type="term" value="P:toxin biosynthetic process"/>
    <property type="evidence" value="ECO:0007669"/>
    <property type="project" value="InterPro"/>
</dbReference>
<keyword evidence="3 5" id="KW-1133">Transmembrane helix</keyword>
<evidence type="ECO:0000256" key="4">
    <source>
        <dbReference type="ARBA" id="ARBA00023136"/>
    </source>
</evidence>
<dbReference type="RefSeq" id="WP_037041898.1">
    <property type="nucleotide sequence ID" value="NZ_BAAAUZ010000015.1"/>
</dbReference>
<reference evidence="6" key="2">
    <citation type="submission" date="2023-01" db="EMBL/GenBank/DDBJ databases">
        <authorList>
            <person name="Sun Q."/>
            <person name="Evtushenko L."/>
        </authorList>
    </citation>
    <scope>NUCLEOTIDE SEQUENCE</scope>
    <source>
        <strain evidence="6">VKM Ac-1069</strain>
    </source>
</reference>
<dbReference type="Gene3D" id="2.40.10.10">
    <property type="entry name" value="Trypsin-like serine proteases"/>
    <property type="match status" value="2"/>
</dbReference>